<dbReference type="AlphaFoldDB" id="A0AAD8LZY9"/>
<protein>
    <submittedName>
        <fullName evidence="1">Uncharacterized protein</fullName>
    </submittedName>
</protein>
<sequence>MDQCNGPSTASTSTSEIFARPKANFFSKSPTILLSLATSARGPIPKNVGNGFNHPCVSHYTLSHHKGGGGIKPLLPYIILSSFIKMCRVPSVILRFDTRKMTITNKDLVVDRFLLYYPQFLMCSFEEKSWYSLGAM</sequence>
<reference evidence="1" key="2">
    <citation type="submission" date="2023-05" db="EMBL/GenBank/DDBJ databases">
        <authorList>
            <person name="Schelkunov M.I."/>
        </authorList>
    </citation>
    <scope>NUCLEOTIDE SEQUENCE</scope>
    <source>
        <strain evidence="1">Hsosn_3</strain>
        <tissue evidence="1">Leaf</tissue>
    </source>
</reference>
<accession>A0AAD8LZY9</accession>
<evidence type="ECO:0000313" key="1">
    <source>
        <dbReference type="EMBL" id="KAK1355546.1"/>
    </source>
</evidence>
<proteinExistence type="predicted"/>
<comment type="caution">
    <text evidence="1">The sequence shown here is derived from an EMBL/GenBank/DDBJ whole genome shotgun (WGS) entry which is preliminary data.</text>
</comment>
<organism evidence="1 2">
    <name type="scientific">Heracleum sosnowskyi</name>
    <dbReference type="NCBI Taxonomy" id="360622"/>
    <lineage>
        <taxon>Eukaryota</taxon>
        <taxon>Viridiplantae</taxon>
        <taxon>Streptophyta</taxon>
        <taxon>Embryophyta</taxon>
        <taxon>Tracheophyta</taxon>
        <taxon>Spermatophyta</taxon>
        <taxon>Magnoliopsida</taxon>
        <taxon>eudicotyledons</taxon>
        <taxon>Gunneridae</taxon>
        <taxon>Pentapetalae</taxon>
        <taxon>asterids</taxon>
        <taxon>campanulids</taxon>
        <taxon>Apiales</taxon>
        <taxon>Apiaceae</taxon>
        <taxon>Apioideae</taxon>
        <taxon>apioid superclade</taxon>
        <taxon>Tordylieae</taxon>
        <taxon>Tordyliinae</taxon>
        <taxon>Heracleum</taxon>
    </lineage>
</organism>
<gene>
    <name evidence="1" type="ORF">POM88_048802</name>
</gene>
<dbReference type="Proteomes" id="UP001237642">
    <property type="component" value="Unassembled WGS sequence"/>
</dbReference>
<dbReference type="EMBL" id="JAUIZM010000011">
    <property type="protein sequence ID" value="KAK1355546.1"/>
    <property type="molecule type" value="Genomic_DNA"/>
</dbReference>
<name>A0AAD8LZY9_9APIA</name>
<evidence type="ECO:0000313" key="2">
    <source>
        <dbReference type="Proteomes" id="UP001237642"/>
    </source>
</evidence>
<reference evidence="1" key="1">
    <citation type="submission" date="2023-02" db="EMBL/GenBank/DDBJ databases">
        <title>Genome of toxic invasive species Heracleum sosnowskyi carries increased number of genes despite the absence of recent whole-genome duplications.</title>
        <authorList>
            <person name="Schelkunov M."/>
            <person name="Shtratnikova V."/>
            <person name="Makarenko M."/>
            <person name="Klepikova A."/>
            <person name="Omelchenko D."/>
            <person name="Novikova G."/>
            <person name="Obukhova E."/>
            <person name="Bogdanov V."/>
            <person name="Penin A."/>
            <person name="Logacheva M."/>
        </authorList>
    </citation>
    <scope>NUCLEOTIDE SEQUENCE</scope>
    <source>
        <strain evidence="1">Hsosn_3</strain>
        <tissue evidence="1">Leaf</tissue>
    </source>
</reference>
<keyword evidence="2" id="KW-1185">Reference proteome</keyword>